<dbReference type="EMBL" id="JQFZ01000229">
    <property type="protein sequence ID" value="KGO54321.1"/>
    <property type="molecule type" value="Genomic_DNA"/>
</dbReference>
<comment type="caution">
    <text evidence="1">The sequence shown here is derived from an EMBL/GenBank/DDBJ whole genome shotgun (WGS) entry which is preliminary data.</text>
</comment>
<keyword evidence="2" id="KW-1185">Reference proteome</keyword>
<dbReference type="RefSeq" id="XP_016596789.1">
    <property type="nucleotide sequence ID" value="XM_016741084.1"/>
</dbReference>
<sequence length="50" mass="5530">MTCYREGVSNVHPRRKGQTFDLPVAFPLPSASCVVSGYQLVKESVSKKEC</sequence>
<protein>
    <submittedName>
        <fullName evidence="1">Uncharacterized protein</fullName>
    </submittedName>
</protein>
<name>A0A0A2JHP7_PENEN</name>
<accession>A0A0A2JHP7</accession>
<evidence type="ECO:0000313" key="1">
    <source>
        <dbReference type="EMBL" id="KGO54321.1"/>
    </source>
</evidence>
<dbReference type="GeneID" id="27676503"/>
<reference evidence="1 2" key="1">
    <citation type="journal article" date="2015" name="Mol. Plant Microbe Interact.">
        <title>Genome, transcriptome, and functional analyses of Penicillium expansum provide new insights into secondary metabolism and pathogenicity.</title>
        <authorList>
            <person name="Ballester A.R."/>
            <person name="Marcet-Houben M."/>
            <person name="Levin E."/>
            <person name="Sela N."/>
            <person name="Selma-Lazaro C."/>
            <person name="Carmona L."/>
            <person name="Wisniewski M."/>
            <person name="Droby S."/>
            <person name="Gonzalez-Candelas L."/>
            <person name="Gabaldon T."/>
        </authorList>
    </citation>
    <scope>NUCLEOTIDE SEQUENCE [LARGE SCALE GENOMIC DNA]</scope>
    <source>
        <strain evidence="1 2">MD-8</strain>
    </source>
</reference>
<dbReference type="AlphaFoldDB" id="A0A0A2JHP7"/>
<dbReference type="VEuPathDB" id="FungiDB:PEXP_018310"/>
<dbReference type="Proteomes" id="UP000030143">
    <property type="component" value="Unassembled WGS sequence"/>
</dbReference>
<gene>
    <name evidence="1" type="ORF">PEX2_038090</name>
</gene>
<dbReference type="HOGENOM" id="CLU_3125553_0_0_1"/>
<proteinExistence type="predicted"/>
<dbReference type="OrthoDB" id="10361661at2759"/>
<dbReference type="PhylomeDB" id="A0A0A2JHP7"/>
<evidence type="ECO:0000313" key="2">
    <source>
        <dbReference type="Proteomes" id="UP000030143"/>
    </source>
</evidence>
<organism evidence="1 2">
    <name type="scientific">Penicillium expansum</name>
    <name type="common">Blue mold rot fungus</name>
    <dbReference type="NCBI Taxonomy" id="27334"/>
    <lineage>
        <taxon>Eukaryota</taxon>
        <taxon>Fungi</taxon>
        <taxon>Dikarya</taxon>
        <taxon>Ascomycota</taxon>
        <taxon>Pezizomycotina</taxon>
        <taxon>Eurotiomycetes</taxon>
        <taxon>Eurotiomycetidae</taxon>
        <taxon>Eurotiales</taxon>
        <taxon>Aspergillaceae</taxon>
        <taxon>Penicillium</taxon>
    </lineage>
</organism>